<evidence type="ECO:0000313" key="1">
    <source>
        <dbReference type="EMBL" id="SDL85591.1"/>
    </source>
</evidence>
<organism evidence="1 2">
    <name type="scientific">Daejeonella rubra</name>
    <dbReference type="NCBI Taxonomy" id="990371"/>
    <lineage>
        <taxon>Bacteria</taxon>
        <taxon>Pseudomonadati</taxon>
        <taxon>Bacteroidota</taxon>
        <taxon>Sphingobacteriia</taxon>
        <taxon>Sphingobacteriales</taxon>
        <taxon>Sphingobacteriaceae</taxon>
        <taxon>Daejeonella</taxon>
    </lineage>
</organism>
<dbReference type="STRING" id="990371.SAMN05421813_10326"/>
<gene>
    <name evidence="1" type="ORF">SAMN05421813_10326</name>
</gene>
<sequence>MSNRLTEPTRVIIPVDMAINRTKNWRDFVTNVLQIKDARKLPKGVYISKTDIEDLAAYCKADPTIAGVRTYFTLENGQEEVIKNEIKFIMVLVRESETHPFGEDLLYVPDSLKNMSNTDTIDDSNVFDFTRPCPDCCDPTSPLFNS</sequence>
<name>A0A1G9NGT6_9SPHI</name>
<dbReference type="RefSeq" id="WP_090699482.1">
    <property type="nucleotide sequence ID" value="NZ_FNHH01000003.1"/>
</dbReference>
<accession>A0A1G9NGT6</accession>
<dbReference type="Proteomes" id="UP000199226">
    <property type="component" value="Unassembled WGS sequence"/>
</dbReference>
<reference evidence="2" key="1">
    <citation type="submission" date="2016-10" db="EMBL/GenBank/DDBJ databases">
        <authorList>
            <person name="Varghese N."/>
            <person name="Submissions S."/>
        </authorList>
    </citation>
    <scope>NUCLEOTIDE SEQUENCE [LARGE SCALE GENOMIC DNA]</scope>
    <source>
        <strain evidence="2">DSM 24536</strain>
    </source>
</reference>
<evidence type="ECO:0000313" key="2">
    <source>
        <dbReference type="Proteomes" id="UP000199226"/>
    </source>
</evidence>
<keyword evidence="2" id="KW-1185">Reference proteome</keyword>
<dbReference type="AlphaFoldDB" id="A0A1G9NGT6"/>
<proteinExistence type="predicted"/>
<dbReference type="EMBL" id="FNHH01000003">
    <property type="protein sequence ID" value="SDL85591.1"/>
    <property type="molecule type" value="Genomic_DNA"/>
</dbReference>
<protein>
    <submittedName>
        <fullName evidence="1">Uncharacterized protein</fullName>
    </submittedName>
</protein>
<dbReference type="OrthoDB" id="797757at2"/>